<reference evidence="1 2" key="1">
    <citation type="submission" date="2021-04" db="EMBL/GenBank/DDBJ databases">
        <authorList>
            <person name="De Guttry C."/>
            <person name="Zahm M."/>
            <person name="Klopp C."/>
            <person name="Cabau C."/>
            <person name="Louis A."/>
            <person name="Berthelot C."/>
            <person name="Parey E."/>
            <person name="Roest Crollius H."/>
            <person name="Montfort J."/>
            <person name="Robinson-Rechavi M."/>
            <person name="Bucao C."/>
            <person name="Bouchez O."/>
            <person name="Gislard M."/>
            <person name="Lluch J."/>
            <person name="Milhes M."/>
            <person name="Lampietro C."/>
            <person name="Lopez Roques C."/>
            <person name="Donnadieu C."/>
            <person name="Braasch I."/>
            <person name="Desvignes T."/>
            <person name="Postlethwait J."/>
            <person name="Bobe J."/>
            <person name="Wedekind C."/>
            <person name="Guiguen Y."/>
        </authorList>
    </citation>
    <scope>NUCLEOTIDE SEQUENCE [LARGE SCALE GENOMIC DNA]</scope>
    <source>
        <strain evidence="1">Cs_M1</strain>
        <tissue evidence="1">Blood</tissue>
    </source>
</reference>
<dbReference type="Proteomes" id="UP001356427">
    <property type="component" value="Unassembled WGS sequence"/>
</dbReference>
<name>A0AAN8L7C6_9TELE</name>
<evidence type="ECO:0000313" key="1">
    <source>
        <dbReference type="EMBL" id="KAK6303209.1"/>
    </source>
</evidence>
<dbReference type="EMBL" id="JAGTTL010000024">
    <property type="protein sequence ID" value="KAK6303209.1"/>
    <property type="molecule type" value="Genomic_DNA"/>
</dbReference>
<sequence>MRDEDWVVRDTSHIVQVQQECITQAIRYMDILCQCEPSTRVQLWRLQHIEPVDGTDRRRNILLSEVVTLDRDGDGGFGGPHKEEAGVPSNDVELTLDLVPVRMVFTEVGHLTSTTAVVPTRPSGEAPRIPDPVTQSPDSCTSIPVDIFNALMPSSSLSVPHFTDNTPSNDCDMRTLFSSDGVTRLALITAP</sequence>
<comment type="caution">
    <text evidence="1">The sequence shown here is derived from an EMBL/GenBank/DDBJ whole genome shotgun (WGS) entry which is preliminary data.</text>
</comment>
<dbReference type="AlphaFoldDB" id="A0AAN8L7C6"/>
<keyword evidence="2" id="KW-1185">Reference proteome</keyword>
<evidence type="ECO:0000313" key="2">
    <source>
        <dbReference type="Proteomes" id="UP001356427"/>
    </source>
</evidence>
<accession>A0AAN8L7C6</accession>
<gene>
    <name evidence="1" type="ORF">J4Q44_G00256630</name>
</gene>
<protein>
    <submittedName>
        <fullName evidence="1">Uncharacterized protein</fullName>
    </submittedName>
</protein>
<organism evidence="1 2">
    <name type="scientific">Coregonus suidteri</name>
    <dbReference type="NCBI Taxonomy" id="861788"/>
    <lineage>
        <taxon>Eukaryota</taxon>
        <taxon>Metazoa</taxon>
        <taxon>Chordata</taxon>
        <taxon>Craniata</taxon>
        <taxon>Vertebrata</taxon>
        <taxon>Euteleostomi</taxon>
        <taxon>Actinopterygii</taxon>
        <taxon>Neopterygii</taxon>
        <taxon>Teleostei</taxon>
        <taxon>Protacanthopterygii</taxon>
        <taxon>Salmoniformes</taxon>
        <taxon>Salmonidae</taxon>
        <taxon>Coregoninae</taxon>
        <taxon>Coregonus</taxon>
    </lineage>
</organism>
<proteinExistence type="predicted"/>